<keyword evidence="1 2" id="KW-0436">Ligase</keyword>
<sequence length="487" mass="56370">MANTLIKLNQGWQADQQTFENIDKLRDPNSVVVIGGQQAGILSGPLYTINKIISIISFAKQQTILLGIPVLPVFWIAGGEDHDYDEVNHVYLPDGTDLKKYAMGDHYTERVSISNRSLDKEDAVQWINLIIRELKESTYTKKIVTNLEKHLKTADTFVDFFALFIHELFAETGLILIDSDDKDVRQLEVSFFKDIIQNQPVISQDVFQSLQTMKTNGYHVTVEANENDGHLFIKENNERILLQKMNKIWVGKNNECQYTEEELLKIATETPERLSNNVVTRPLMQEKLFPTLAFFAGPSEAAYWSILKGSFHSLSMKMPPVLPRISLTMVEQKVLKQINRYNLSLTQVINQGGVQSHRLNWLKSQSQAPVDEMANQFKRMIIDGHGPMKEVTTHLSDDISQFADKNLELLLKQVDHLANRINQEFKRKYADHLNEFDFVQMHVNPFNGLQERTWNILYFLNIYGDDWLKDISNYPFDWKKQHYVVYL</sequence>
<accession>W4VG05</accession>
<dbReference type="EC" id="6.-.-.-" evidence="2"/>
<dbReference type="EMBL" id="BAVS01000001">
    <property type="protein sequence ID" value="GAE91748.1"/>
    <property type="molecule type" value="Genomic_DNA"/>
</dbReference>
<organism evidence="5 6">
    <name type="scientific">Gracilibacillus boraciitolerans JCM 21714</name>
    <dbReference type="NCBI Taxonomy" id="1298598"/>
    <lineage>
        <taxon>Bacteria</taxon>
        <taxon>Bacillati</taxon>
        <taxon>Bacillota</taxon>
        <taxon>Bacilli</taxon>
        <taxon>Bacillales</taxon>
        <taxon>Bacillaceae</taxon>
        <taxon>Gracilibacillus</taxon>
    </lineage>
</organism>
<evidence type="ECO:0000313" key="6">
    <source>
        <dbReference type="Proteomes" id="UP000019102"/>
    </source>
</evidence>
<evidence type="ECO:0000259" key="4">
    <source>
        <dbReference type="Pfam" id="PF24850"/>
    </source>
</evidence>
<keyword evidence="6" id="KW-1185">Reference proteome</keyword>
<dbReference type="HAMAP" id="MF_01867">
    <property type="entry name" value="BshC"/>
    <property type="match status" value="1"/>
</dbReference>
<proteinExistence type="inferred from homology"/>
<evidence type="ECO:0000259" key="3">
    <source>
        <dbReference type="Pfam" id="PF10079"/>
    </source>
</evidence>
<dbReference type="eggNOG" id="COG4365">
    <property type="taxonomic scope" value="Bacteria"/>
</dbReference>
<dbReference type="Pfam" id="PF10079">
    <property type="entry name" value="Rossmann-like_BshC"/>
    <property type="match status" value="1"/>
</dbReference>
<dbReference type="AlphaFoldDB" id="W4VG05"/>
<dbReference type="Proteomes" id="UP000019102">
    <property type="component" value="Unassembled WGS sequence"/>
</dbReference>
<dbReference type="NCBIfam" id="TIGR03998">
    <property type="entry name" value="thiol_BshC"/>
    <property type="match status" value="1"/>
</dbReference>
<evidence type="ECO:0000256" key="1">
    <source>
        <dbReference type="ARBA" id="ARBA00022598"/>
    </source>
</evidence>
<comment type="function">
    <text evidence="2">Involved in bacillithiol (BSH) biosynthesis. May catalyze the last step of the pathway, the addition of cysteine to glucosamine malate (GlcN-Mal) to generate BSH.</text>
</comment>
<evidence type="ECO:0000256" key="2">
    <source>
        <dbReference type="HAMAP-Rule" id="MF_01867"/>
    </source>
</evidence>
<feature type="domain" description="Bacillithiol biosynthesis BshC N-terminal Rossmann-like" evidence="3">
    <location>
        <begin position="2"/>
        <end position="324"/>
    </location>
</feature>
<dbReference type="InterPro" id="IPR055399">
    <property type="entry name" value="CC_BshC"/>
</dbReference>
<protein>
    <recommendedName>
        <fullName evidence="2">Putative cysteine ligase BshC</fullName>
        <ecNumber evidence="2">6.-.-.-</ecNumber>
    </recommendedName>
</protein>
<feature type="domain" description="Bacillithiol biosynthesis BshC C-terminal coiled-coil" evidence="4">
    <location>
        <begin position="328"/>
        <end position="487"/>
    </location>
</feature>
<evidence type="ECO:0000313" key="5">
    <source>
        <dbReference type="EMBL" id="GAE91748.1"/>
    </source>
</evidence>
<dbReference type="InterPro" id="IPR055398">
    <property type="entry name" value="Rossmann-like_BshC"/>
</dbReference>
<reference evidence="5 6" key="1">
    <citation type="journal article" date="2014" name="Genome Announc.">
        <title>Draft Genome Sequence of the Boron-Tolerant and Moderately Halotolerant Bacterium Gracilibacillus boraciitolerans JCM 21714T.</title>
        <authorList>
            <person name="Ahmed I."/>
            <person name="Oshima K."/>
            <person name="Suda W."/>
            <person name="Kitamura K."/>
            <person name="Iida T."/>
            <person name="Ohmori Y."/>
            <person name="Fujiwara T."/>
            <person name="Hattori M."/>
            <person name="Ohkuma M."/>
        </authorList>
    </citation>
    <scope>NUCLEOTIDE SEQUENCE [LARGE SCALE GENOMIC DNA]</scope>
    <source>
        <strain evidence="5 6">JCM 21714</strain>
    </source>
</reference>
<dbReference type="Pfam" id="PF24850">
    <property type="entry name" value="CC_BshC"/>
    <property type="match status" value="1"/>
</dbReference>
<comment type="similarity">
    <text evidence="2">Belongs to the BshC family.</text>
</comment>
<dbReference type="GO" id="GO:0016874">
    <property type="term" value="F:ligase activity"/>
    <property type="evidence" value="ECO:0007669"/>
    <property type="project" value="UniProtKB-UniRule"/>
</dbReference>
<dbReference type="STRING" id="1298598.JCM21714_704"/>
<dbReference type="InterPro" id="IPR011199">
    <property type="entry name" value="Bacillithiol_biosynth_BshC"/>
</dbReference>
<comment type="caution">
    <text evidence="5">The sequence shown here is derived from an EMBL/GenBank/DDBJ whole genome shotgun (WGS) entry which is preliminary data.</text>
</comment>
<name>W4VG05_9BACI</name>
<gene>
    <name evidence="2" type="primary">bshC</name>
    <name evidence="5" type="ORF">JCM21714_704</name>
</gene>